<accession>A0AAN6I9I6</accession>
<evidence type="ECO:0000313" key="2">
    <source>
        <dbReference type="EMBL" id="KAI1609233.1"/>
    </source>
</evidence>
<dbReference type="EMBL" id="MU404361">
    <property type="protein sequence ID" value="KAI1609233.1"/>
    <property type="molecule type" value="Genomic_DNA"/>
</dbReference>
<evidence type="ECO:0000259" key="1">
    <source>
        <dbReference type="Pfam" id="PF06985"/>
    </source>
</evidence>
<reference evidence="2" key="1">
    <citation type="journal article" date="2022" name="bioRxiv">
        <title>Deciphering the potential niche of two novel black yeast fungi from a biological soil crust based on their genomes, phenotypes, and melanin regulation.</title>
        <authorList>
            <consortium name="DOE Joint Genome Institute"/>
            <person name="Carr E.C."/>
            <person name="Barton Q."/>
            <person name="Grambo S."/>
            <person name="Sullivan M."/>
            <person name="Renfro C.M."/>
            <person name="Kuo A."/>
            <person name="Pangilinan J."/>
            <person name="Lipzen A."/>
            <person name="Keymanesh K."/>
            <person name="Savage E."/>
            <person name="Barry K."/>
            <person name="Grigoriev I.V."/>
            <person name="Riekhof W.R."/>
            <person name="Harris S.S."/>
        </authorList>
    </citation>
    <scope>NUCLEOTIDE SEQUENCE</scope>
    <source>
        <strain evidence="2">JF 03-4F</strain>
    </source>
</reference>
<dbReference type="InterPro" id="IPR052895">
    <property type="entry name" value="HetReg/Transcr_Mod"/>
</dbReference>
<dbReference type="Pfam" id="PF26639">
    <property type="entry name" value="Het-6_barrel"/>
    <property type="match status" value="1"/>
</dbReference>
<evidence type="ECO:0000313" key="3">
    <source>
        <dbReference type="Proteomes" id="UP001203852"/>
    </source>
</evidence>
<gene>
    <name evidence="2" type="ORF">EDD36DRAFT_482425</name>
</gene>
<dbReference type="AlphaFoldDB" id="A0AAN6I9I6"/>
<dbReference type="Proteomes" id="UP001203852">
    <property type="component" value="Unassembled WGS sequence"/>
</dbReference>
<feature type="domain" description="Heterokaryon incompatibility" evidence="1">
    <location>
        <begin position="206"/>
        <end position="405"/>
    </location>
</feature>
<dbReference type="PANTHER" id="PTHR24148:SF64">
    <property type="entry name" value="HETEROKARYON INCOMPATIBILITY DOMAIN-CONTAINING PROTEIN"/>
    <property type="match status" value="1"/>
</dbReference>
<keyword evidence="3" id="KW-1185">Reference proteome</keyword>
<dbReference type="InterPro" id="IPR010730">
    <property type="entry name" value="HET"/>
</dbReference>
<proteinExistence type="predicted"/>
<sequence>MSSEPPIIKQIVAQRSDLVCLVVPEDCNAASYVEYTIDSRDQGSCSHPNSPSYSWFEALVQRRHGRNNLRTIRVCDNRVGNPELHKQTPERWTTHHPRGVNWKPWLSALQPGDVIQLVPRAMYPAWLNVVREAQIELGYEVRVDQPRFQHYQISPGRENPLYSMPLDPRLRQIRVLAVQPGVFDDPINCEMLCVQLDGMMDAPVEFEAVSYVCGPPEDGVEIGIKIPATEPNRDEGKLSITRSAEAAIGHLRHFSDVVKLWVDVVCINQDDLDERAQQVRIMATIFSRARIVHIWLGWGHQGIEAALRIIRDAYNFTYHVCEGGQACTCHGNSHTTLSETRDRDGLIGGDASQYRTLHAVFQLHWKRFGHHEREYSGGIVTPHVSKLMSHLFDNAWFRRVWVIQEVLKSRGALVHCGTEVITWKELTTVNSWLASEDSMRREPHIHASQVTMPRIWSRLSDAKVDEGLADQRRPSFTQPQAPNILDVFVSSLDLKATDPRDKIFAISSLGRDTCIEDKMSEWIRPNYENHRSRAWQRMLCDLDRPSLPKPSWAVPFEGREKWYKATLEAQFGFRATGNTVPDKKLLRPGFDGTDAGSLVINLVGYKVDDIQDIKHLSLQNQNTLSDSSSQELLEAFHKIFDPSNIEGHWKTSTASDCRADFRAQQAQTKLGDHVWSHRAEPPALDPFVSKAKGGAYESVKTRSVPSCTDPCLFTTSNGMLGLCPWTAKKGDTIALLLGGNVPYLLRRQSNTTQFSFIGECFVLGIMEGELLREKMMKAVQPEAFALS</sequence>
<organism evidence="2 3">
    <name type="scientific">Exophiala viscosa</name>
    <dbReference type="NCBI Taxonomy" id="2486360"/>
    <lineage>
        <taxon>Eukaryota</taxon>
        <taxon>Fungi</taxon>
        <taxon>Dikarya</taxon>
        <taxon>Ascomycota</taxon>
        <taxon>Pezizomycotina</taxon>
        <taxon>Eurotiomycetes</taxon>
        <taxon>Chaetothyriomycetidae</taxon>
        <taxon>Chaetothyriales</taxon>
        <taxon>Herpotrichiellaceae</taxon>
        <taxon>Exophiala</taxon>
    </lineage>
</organism>
<name>A0AAN6I9I6_9EURO</name>
<protein>
    <submittedName>
        <fullName evidence="2">Heterokaryon incompatibility protein-domain-containing protein</fullName>
    </submittedName>
</protein>
<comment type="caution">
    <text evidence="2">The sequence shown here is derived from an EMBL/GenBank/DDBJ whole genome shotgun (WGS) entry which is preliminary data.</text>
</comment>
<dbReference type="Pfam" id="PF06985">
    <property type="entry name" value="HET"/>
    <property type="match status" value="1"/>
</dbReference>
<dbReference type="PANTHER" id="PTHR24148">
    <property type="entry name" value="ANKYRIN REPEAT DOMAIN-CONTAINING PROTEIN 39 HOMOLOG-RELATED"/>
    <property type="match status" value="1"/>
</dbReference>